<keyword evidence="7 11" id="KW-0229">DNA integration</keyword>
<comment type="similarity">
    <text evidence="3">Belongs to the 'phage' integrase family. XerD subfamily.</text>
</comment>
<proteinExistence type="inferred from homology"/>
<dbReference type="RefSeq" id="WP_350344942.1">
    <property type="nucleotide sequence ID" value="NZ_CP158367.1"/>
</dbReference>
<organism evidence="15">
    <name type="scientific">Proteinivorax tanatarense</name>
    <dbReference type="NCBI Taxonomy" id="1260629"/>
    <lineage>
        <taxon>Bacteria</taxon>
        <taxon>Bacillati</taxon>
        <taxon>Bacillota</taxon>
        <taxon>Clostridia</taxon>
        <taxon>Eubacteriales</taxon>
        <taxon>Proteinivoracaceae</taxon>
        <taxon>Proteinivorax</taxon>
    </lineage>
</organism>
<evidence type="ECO:0000256" key="2">
    <source>
        <dbReference type="ARBA" id="ARBA00006657"/>
    </source>
</evidence>
<dbReference type="Gene3D" id="1.10.443.10">
    <property type="entry name" value="Intergrase catalytic core"/>
    <property type="match status" value="1"/>
</dbReference>
<dbReference type="SUPFAM" id="SSF56349">
    <property type="entry name" value="DNA breaking-rejoining enzymes"/>
    <property type="match status" value="1"/>
</dbReference>
<evidence type="ECO:0000256" key="11">
    <source>
        <dbReference type="HAMAP-Rule" id="MF_01808"/>
    </source>
</evidence>
<evidence type="ECO:0000256" key="4">
    <source>
        <dbReference type="ARBA" id="ARBA00022490"/>
    </source>
</evidence>
<dbReference type="NCBIfam" id="TIGR02225">
    <property type="entry name" value="recomb_XerD"/>
    <property type="match status" value="1"/>
</dbReference>
<dbReference type="InterPro" id="IPR011931">
    <property type="entry name" value="Recomb_XerC"/>
</dbReference>
<dbReference type="HAMAP" id="MF_01808">
    <property type="entry name" value="Recomb_XerC_XerD"/>
    <property type="match status" value="1"/>
</dbReference>
<dbReference type="GO" id="GO:0006313">
    <property type="term" value="P:DNA transposition"/>
    <property type="evidence" value="ECO:0007669"/>
    <property type="project" value="UniProtKB-UniRule"/>
</dbReference>
<dbReference type="InterPro" id="IPR013762">
    <property type="entry name" value="Integrase-like_cat_sf"/>
</dbReference>
<dbReference type="GO" id="GO:0009037">
    <property type="term" value="F:tyrosine-based site-specific recombinase activity"/>
    <property type="evidence" value="ECO:0007669"/>
    <property type="project" value="UniProtKB-UniRule"/>
</dbReference>
<evidence type="ECO:0000256" key="6">
    <source>
        <dbReference type="ARBA" id="ARBA00022829"/>
    </source>
</evidence>
<feature type="active site" evidence="11">
    <location>
        <position position="240"/>
    </location>
</feature>
<dbReference type="CDD" id="cd00798">
    <property type="entry name" value="INT_XerDC_C"/>
    <property type="match status" value="1"/>
</dbReference>
<accession>A0AAU7VQ52</accession>
<dbReference type="NCBIfam" id="NF001399">
    <property type="entry name" value="PRK00283.1"/>
    <property type="match status" value="1"/>
</dbReference>
<evidence type="ECO:0000256" key="7">
    <source>
        <dbReference type="ARBA" id="ARBA00022908"/>
    </source>
</evidence>
<dbReference type="NCBIfam" id="TIGR02224">
    <property type="entry name" value="recomb_XerC"/>
    <property type="match status" value="1"/>
</dbReference>
<keyword evidence="8 11" id="KW-0238">DNA-binding</keyword>
<dbReference type="GO" id="GO:0005737">
    <property type="term" value="C:cytoplasm"/>
    <property type="evidence" value="ECO:0007669"/>
    <property type="project" value="UniProtKB-SubCell"/>
</dbReference>
<keyword evidence="5 11" id="KW-0132">Cell division</keyword>
<comment type="similarity">
    <text evidence="2 11">Belongs to the 'phage' integrase family. XerC subfamily.</text>
</comment>
<dbReference type="NCBIfam" id="NF040815">
    <property type="entry name" value="recomb_XerA_Arch"/>
    <property type="match status" value="1"/>
</dbReference>
<dbReference type="InterPro" id="IPR023009">
    <property type="entry name" value="Tyrosine_recombinase_XerC/XerD"/>
</dbReference>
<gene>
    <name evidence="11 15" type="primary">xerC</name>
    <name evidence="15" type="ORF">PRVXT_001389</name>
</gene>
<dbReference type="InterPro" id="IPR004107">
    <property type="entry name" value="Integrase_SAM-like_N"/>
</dbReference>
<feature type="active site" evidence="11">
    <location>
        <position position="266"/>
    </location>
</feature>
<dbReference type="GO" id="GO:0003677">
    <property type="term" value="F:DNA binding"/>
    <property type="evidence" value="ECO:0007669"/>
    <property type="project" value="UniProtKB-UniRule"/>
</dbReference>
<comment type="subcellular location">
    <subcellularLocation>
        <location evidence="1 11">Cytoplasm</location>
    </subcellularLocation>
</comment>
<dbReference type="Pfam" id="PF00589">
    <property type="entry name" value="Phage_integrase"/>
    <property type="match status" value="1"/>
</dbReference>
<feature type="active site" description="O-(3'-phospho-DNA)-tyrosine intermediate" evidence="11">
    <location>
        <position position="275"/>
    </location>
</feature>
<keyword evidence="6 11" id="KW-0159">Chromosome partition</keyword>
<evidence type="ECO:0000256" key="12">
    <source>
        <dbReference type="NCBIfam" id="TIGR02224"/>
    </source>
</evidence>
<dbReference type="PROSITE" id="PS51900">
    <property type="entry name" value="CB"/>
    <property type="match status" value="1"/>
</dbReference>
<keyword evidence="4 11" id="KW-0963">Cytoplasm</keyword>
<dbReference type="PANTHER" id="PTHR30349:SF77">
    <property type="entry name" value="TYROSINE RECOMBINASE XERC"/>
    <property type="match status" value="1"/>
</dbReference>
<feature type="active site" evidence="11">
    <location>
        <position position="170"/>
    </location>
</feature>
<dbReference type="InterPro" id="IPR011932">
    <property type="entry name" value="Recomb_XerD"/>
</dbReference>
<dbReference type="Gene3D" id="1.10.150.130">
    <property type="match status" value="1"/>
</dbReference>
<keyword evidence="9 11" id="KW-0233">DNA recombination</keyword>
<feature type="domain" description="Tyr recombinase" evidence="13">
    <location>
        <begin position="106"/>
        <end position="288"/>
    </location>
</feature>
<name>A0AAU7VQ52_9FIRM</name>
<dbReference type="InterPro" id="IPR002104">
    <property type="entry name" value="Integrase_catalytic"/>
</dbReference>
<evidence type="ECO:0000256" key="8">
    <source>
        <dbReference type="ARBA" id="ARBA00023125"/>
    </source>
</evidence>
<evidence type="ECO:0000256" key="3">
    <source>
        <dbReference type="ARBA" id="ARBA00010450"/>
    </source>
</evidence>
<dbReference type="InterPro" id="IPR010998">
    <property type="entry name" value="Integrase_recombinase_N"/>
</dbReference>
<protein>
    <recommendedName>
        <fullName evidence="11 12">Tyrosine recombinase XerC</fullName>
    </recommendedName>
</protein>
<comment type="subunit">
    <text evidence="11">Forms a cyclic heterotetrameric complex composed of two molecules of XerC and two molecules of XerD.</text>
</comment>
<sequence length="294" mass="34447">MVKWLNEFLQSLKVEKNYSDHTLRSYESDLRSYCEFVFKDSNNITLLENHLIIRKYLAVLQKNGYSRRSISRKLSAIRSFYKFLHKHEIIEKNPVSRIYTPKQEKKLPSFLAIEAIESLIESPDISTFLGLRDRAMMETLYSSGIRVAELVSINTDDLQLGRGLIKVIGKGRRERICPIGEQAKKYLHNYLIERKKVVKSNHLKTVFLNRYGQPITDRSVRRIIDKYVKKEAIKMGVSPHTFRHSFATHLLDRGADLREVQELLGHINVTTTQIYTHVTKEKLKRVYDNFHPRA</sequence>
<feature type="domain" description="Core-binding (CB)" evidence="14">
    <location>
        <begin position="1"/>
        <end position="85"/>
    </location>
</feature>
<evidence type="ECO:0000259" key="13">
    <source>
        <dbReference type="PROSITE" id="PS51898"/>
    </source>
</evidence>
<evidence type="ECO:0000259" key="14">
    <source>
        <dbReference type="PROSITE" id="PS51900"/>
    </source>
</evidence>
<evidence type="ECO:0000313" key="15">
    <source>
        <dbReference type="EMBL" id="XBX76208.1"/>
    </source>
</evidence>
<evidence type="ECO:0000256" key="1">
    <source>
        <dbReference type="ARBA" id="ARBA00004496"/>
    </source>
</evidence>
<evidence type="ECO:0000256" key="5">
    <source>
        <dbReference type="ARBA" id="ARBA00022618"/>
    </source>
</evidence>
<feature type="active site" evidence="11">
    <location>
        <position position="243"/>
    </location>
</feature>
<dbReference type="GO" id="GO:0007059">
    <property type="term" value="P:chromosome segregation"/>
    <property type="evidence" value="ECO:0007669"/>
    <property type="project" value="UniProtKB-UniRule"/>
</dbReference>
<dbReference type="GO" id="GO:0051301">
    <property type="term" value="P:cell division"/>
    <property type="evidence" value="ECO:0007669"/>
    <property type="project" value="UniProtKB-UniRule"/>
</dbReference>
<dbReference type="InterPro" id="IPR044068">
    <property type="entry name" value="CB"/>
</dbReference>
<dbReference type="EMBL" id="CP158367">
    <property type="protein sequence ID" value="XBX76208.1"/>
    <property type="molecule type" value="Genomic_DNA"/>
</dbReference>
<reference evidence="15" key="1">
    <citation type="journal article" date="2013" name="Extremophiles">
        <title>Proteinivorax tanatarense gen. nov., sp. nov., an anaerobic, haloalkaliphilic, proteolytic bacterium isolated from a decaying algal bloom, and proposal of Proteinivoraceae fam. nov.</title>
        <authorList>
            <person name="Kevbrin V."/>
            <person name="Boltyanskaya Y."/>
            <person name="Zhilina T."/>
            <person name="Kolganova T."/>
            <person name="Lavrentjeva E."/>
            <person name="Kuznetsov B."/>
        </authorList>
    </citation>
    <scope>NUCLEOTIDE SEQUENCE</scope>
    <source>
        <strain evidence="15">Z-910T</strain>
    </source>
</reference>
<dbReference type="InterPro" id="IPR011010">
    <property type="entry name" value="DNA_brk_join_enz"/>
</dbReference>
<dbReference type="Pfam" id="PF02899">
    <property type="entry name" value="Phage_int_SAM_1"/>
    <property type="match status" value="1"/>
</dbReference>
<dbReference type="PROSITE" id="PS51898">
    <property type="entry name" value="TYR_RECOMBINASE"/>
    <property type="match status" value="1"/>
</dbReference>
<keyword evidence="10 11" id="KW-0131">Cell cycle</keyword>
<evidence type="ECO:0000256" key="10">
    <source>
        <dbReference type="ARBA" id="ARBA00023306"/>
    </source>
</evidence>
<dbReference type="PANTHER" id="PTHR30349">
    <property type="entry name" value="PHAGE INTEGRASE-RELATED"/>
    <property type="match status" value="1"/>
</dbReference>
<reference evidence="15" key="2">
    <citation type="submission" date="2024-06" db="EMBL/GenBank/DDBJ databases">
        <authorList>
            <person name="Petrova K.O."/>
            <person name="Toshchakov S.V."/>
            <person name="Boltjanskaja Y.V."/>
            <person name="Kevbrin V."/>
        </authorList>
    </citation>
    <scope>NUCLEOTIDE SEQUENCE</scope>
    <source>
        <strain evidence="15">Z-910T</strain>
    </source>
</reference>
<dbReference type="AlphaFoldDB" id="A0AAU7VQ52"/>
<evidence type="ECO:0000256" key="9">
    <source>
        <dbReference type="ARBA" id="ARBA00023172"/>
    </source>
</evidence>
<feature type="active site" evidence="11">
    <location>
        <position position="146"/>
    </location>
</feature>
<dbReference type="InterPro" id="IPR050090">
    <property type="entry name" value="Tyrosine_recombinase_XerCD"/>
</dbReference>
<comment type="function">
    <text evidence="11">Site-specific tyrosine recombinase, which acts by catalyzing the cutting and rejoining of the recombining DNA molecules. The XerC-XerD complex is essential to convert dimers of the bacterial chromosome into monomers to permit their segregation at cell division. It also contributes to the segregational stability of plasmids.</text>
</comment>